<dbReference type="GO" id="GO:0038023">
    <property type="term" value="F:signaling receptor activity"/>
    <property type="evidence" value="ECO:0007669"/>
    <property type="project" value="TreeGrafter"/>
</dbReference>
<feature type="binding site" evidence="6">
    <location>
        <position position="261"/>
    </location>
    <ligand>
        <name>Zn(2+)</name>
        <dbReference type="ChEBI" id="CHEBI:29105"/>
    </ligand>
</feature>
<sequence length="294" mass="33927">MNKKSPGNTRDALLRWNEIPAWYQDNDYILSGYRAVSNSFRESIKSVLQIHNETVNIHSHLIGSILFFTLPYIIYENLRPRYDTASTADIVVWSTFFFGVAICFLLSSTFHIFNNHSEQVHKFGNQLDYLGIVILMWGSTIPCVYYGFFCTPSLQKTYYTLVSTLALLCTYATLHPAFRRPKYRPYRTLMYSGLGLSFIIPIVHGIAKFGWETQVWRMSLDWMLLMTTFNLTGGALYAMRIPEKWYPTRFDIWGSSHQIMHCLVICAGIAHLFGLLRAFDHLHGQDDVCGVKTL</sequence>
<feature type="transmembrane region" description="Helical" evidence="7">
    <location>
        <begin position="159"/>
        <end position="177"/>
    </location>
</feature>
<dbReference type="Pfam" id="PF03006">
    <property type="entry name" value="HlyIII"/>
    <property type="match status" value="1"/>
</dbReference>
<comment type="subcellular location">
    <subcellularLocation>
        <location evidence="1">Membrane</location>
        <topology evidence="1">Multi-pass membrane protein</topology>
    </subcellularLocation>
</comment>
<feature type="binding site" evidence="6">
    <location>
        <position position="111"/>
    </location>
    <ligand>
        <name>Zn(2+)</name>
        <dbReference type="ChEBI" id="CHEBI:29105"/>
    </ligand>
</feature>
<name>A0A6G1ITT0_9PLEO</name>
<dbReference type="InterPro" id="IPR004254">
    <property type="entry name" value="AdipoR/HlyIII-related"/>
</dbReference>
<feature type="transmembrane region" description="Helical" evidence="7">
    <location>
        <begin position="219"/>
        <end position="238"/>
    </location>
</feature>
<gene>
    <name evidence="8" type="ORF">K458DRAFT_479222</name>
</gene>
<evidence type="ECO:0000313" key="9">
    <source>
        <dbReference type="Proteomes" id="UP000799291"/>
    </source>
</evidence>
<evidence type="ECO:0000256" key="2">
    <source>
        <dbReference type="ARBA" id="ARBA00007018"/>
    </source>
</evidence>
<proteinExistence type="inferred from homology"/>
<accession>A0A6G1ITT0</accession>
<dbReference type="OrthoDB" id="529367at2759"/>
<keyword evidence="5 7" id="KW-0472">Membrane</keyword>
<evidence type="ECO:0000256" key="5">
    <source>
        <dbReference type="ARBA" id="ARBA00023136"/>
    </source>
</evidence>
<feature type="transmembrane region" description="Helical" evidence="7">
    <location>
        <begin position="259"/>
        <end position="279"/>
    </location>
</feature>
<dbReference type="GO" id="GO:0006882">
    <property type="term" value="P:intracellular zinc ion homeostasis"/>
    <property type="evidence" value="ECO:0007669"/>
    <property type="project" value="TreeGrafter"/>
</dbReference>
<dbReference type="Proteomes" id="UP000799291">
    <property type="component" value="Unassembled WGS sequence"/>
</dbReference>
<reference evidence="8" key="1">
    <citation type="journal article" date="2020" name="Stud. Mycol.">
        <title>101 Dothideomycetes genomes: a test case for predicting lifestyles and emergence of pathogens.</title>
        <authorList>
            <person name="Haridas S."/>
            <person name="Albert R."/>
            <person name="Binder M."/>
            <person name="Bloem J."/>
            <person name="Labutti K."/>
            <person name="Salamov A."/>
            <person name="Andreopoulos B."/>
            <person name="Baker S."/>
            <person name="Barry K."/>
            <person name="Bills G."/>
            <person name="Bluhm B."/>
            <person name="Cannon C."/>
            <person name="Castanera R."/>
            <person name="Culley D."/>
            <person name="Daum C."/>
            <person name="Ezra D."/>
            <person name="Gonzalez J."/>
            <person name="Henrissat B."/>
            <person name="Kuo A."/>
            <person name="Liang C."/>
            <person name="Lipzen A."/>
            <person name="Lutzoni F."/>
            <person name="Magnuson J."/>
            <person name="Mondo S."/>
            <person name="Nolan M."/>
            <person name="Ohm R."/>
            <person name="Pangilinan J."/>
            <person name="Park H.-J."/>
            <person name="Ramirez L."/>
            <person name="Alfaro M."/>
            <person name="Sun H."/>
            <person name="Tritt A."/>
            <person name="Yoshinaga Y."/>
            <person name="Zwiers L.-H."/>
            <person name="Turgeon B."/>
            <person name="Goodwin S."/>
            <person name="Spatafora J."/>
            <person name="Crous P."/>
            <person name="Grigoriev I."/>
        </authorList>
    </citation>
    <scope>NUCLEOTIDE SEQUENCE</scope>
    <source>
        <strain evidence="8">CBS 122367</strain>
    </source>
</reference>
<dbReference type="PANTHER" id="PTHR20855:SF52">
    <property type="entry name" value="ADIPONECTIN RECEPTOR PROTEIN"/>
    <property type="match status" value="1"/>
</dbReference>
<feature type="binding site" evidence="6">
    <location>
        <position position="257"/>
    </location>
    <ligand>
        <name>Zn(2+)</name>
        <dbReference type="ChEBI" id="CHEBI:29105"/>
    </ligand>
</feature>
<dbReference type="PANTHER" id="PTHR20855">
    <property type="entry name" value="ADIPOR/PROGESTIN RECEPTOR-RELATED"/>
    <property type="match status" value="1"/>
</dbReference>
<dbReference type="GO" id="GO:0046872">
    <property type="term" value="F:metal ion binding"/>
    <property type="evidence" value="ECO:0007669"/>
    <property type="project" value="UniProtKB-KW"/>
</dbReference>
<dbReference type="EMBL" id="MU005590">
    <property type="protein sequence ID" value="KAF2681642.1"/>
    <property type="molecule type" value="Genomic_DNA"/>
</dbReference>
<keyword evidence="4 7" id="KW-1133">Transmembrane helix</keyword>
<keyword evidence="6" id="KW-0862">Zinc</keyword>
<evidence type="ECO:0000256" key="6">
    <source>
        <dbReference type="PIRSR" id="PIRSR604254-1"/>
    </source>
</evidence>
<keyword evidence="6" id="KW-0479">Metal-binding</keyword>
<evidence type="ECO:0000256" key="7">
    <source>
        <dbReference type="SAM" id="Phobius"/>
    </source>
</evidence>
<protein>
    <submittedName>
        <fullName evidence="8">MPR-typeG-protein-coupled receptor</fullName>
    </submittedName>
</protein>
<organism evidence="8 9">
    <name type="scientific">Lentithecium fluviatile CBS 122367</name>
    <dbReference type="NCBI Taxonomy" id="1168545"/>
    <lineage>
        <taxon>Eukaryota</taxon>
        <taxon>Fungi</taxon>
        <taxon>Dikarya</taxon>
        <taxon>Ascomycota</taxon>
        <taxon>Pezizomycotina</taxon>
        <taxon>Dothideomycetes</taxon>
        <taxon>Pleosporomycetidae</taxon>
        <taxon>Pleosporales</taxon>
        <taxon>Massarineae</taxon>
        <taxon>Lentitheciaceae</taxon>
        <taxon>Lentithecium</taxon>
    </lineage>
</organism>
<keyword evidence="9" id="KW-1185">Reference proteome</keyword>
<keyword evidence="8" id="KW-0675">Receptor</keyword>
<keyword evidence="3 7" id="KW-0812">Transmembrane</keyword>
<feature type="transmembrane region" description="Helical" evidence="7">
    <location>
        <begin position="90"/>
        <end position="114"/>
    </location>
</feature>
<evidence type="ECO:0000256" key="1">
    <source>
        <dbReference type="ARBA" id="ARBA00004141"/>
    </source>
</evidence>
<evidence type="ECO:0000256" key="3">
    <source>
        <dbReference type="ARBA" id="ARBA00022692"/>
    </source>
</evidence>
<feature type="transmembrane region" description="Helical" evidence="7">
    <location>
        <begin position="189"/>
        <end position="207"/>
    </location>
</feature>
<dbReference type="AlphaFoldDB" id="A0A6G1ITT0"/>
<evidence type="ECO:0000313" key="8">
    <source>
        <dbReference type="EMBL" id="KAF2681642.1"/>
    </source>
</evidence>
<dbReference type="GO" id="GO:0016020">
    <property type="term" value="C:membrane"/>
    <property type="evidence" value="ECO:0007669"/>
    <property type="project" value="UniProtKB-SubCell"/>
</dbReference>
<comment type="similarity">
    <text evidence="2">Belongs to the ADIPOR family.</text>
</comment>
<evidence type="ECO:0000256" key="4">
    <source>
        <dbReference type="ARBA" id="ARBA00022989"/>
    </source>
</evidence>
<feature type="transmembrane region" description="Helical" evidence="7">
    <location>
        <begin position="126"/>
        <end position="147"/>
    </location>
</feature>